<feature type="chain" id="PRO_5026153081" evidence="11">
    <location>
        <begin position="19"/>
        <end position="635"/>
    </location>
</feature>
<comment type="subcellular location">
    <subcellularLocation>
        <location evidence="2">Membrane</location>
    </subcellularLocation>
</comment>
<evidence type="ECO:0000259" key="12">
    <source>
        <dbReference type="PROSITE" id="PS50836"/>
    </source>
</evidence>
<dbReference type="PANTHER" id="PTHR23130">
    <property type="entry name" value="CYTOCHROME B561 AND DOMON DOMAIN-CONTAINING PROTEIN"/>
    <property type="match status" value="1"/>
</dbReference>
<feature type="transmembrane region" description="Helical" evidence="10">
    <location>
        <begin position="552"/>
        <end position="576"/>
    </location>
</feature>
<gene>
    <name evidence="14" type="primary">Frrs1-002</name>
</gene>
<proteinExistence type="evidence at transcript level"/>
<keyword evidence="6" id="KW-0249">Electron transport</keyword>
<dbReference type="Pfam" id="PF03188">
    <property type="entry name" value="Cytochrom_B561"/>
    <property type="match status" value="1"/>
</dbReference>
<dbReference type="GO" id="GO:0016020">
    <property type="term" value="C:membrane"/>
    <property type="evidence" value="ECO:0007669"/>
    <property type="project" value="UniProtKB-SubCell"/>
</dbReference>
<dbReference type="SMART" id="SM00665">
    <property type="entry name" value="B561"/>
    <property type="match status" value="1"/>
</dbReference>
<feature type="transmembrane region" description="Helical" evidence="10">
    <location>
        <begin position="487"/>
        <end position="505"/>
    </location>
</feature>
<dbReference type="Gene3D" id="1.20.120.1770">
    <property type="match status" value="1"/>
</dbReference>
<evidence type="ECO:0000256" key="2">
    <source>
        <dbReference type="ARBA" id="ARBA00004370"/>
    </source>
</evidence>
<accession>A0A6F9DDY5</accession>
<evidence type="ECO:0000256" key="1">
    <source>
        <dbReference type="ARBA" id="ARBA00001970"/>
    </source>
</evidence>
<dbReference type="PROSITE" id="PS50939">
    <property type="entry name" value="CYTOCHROME_B561"/>
    <property type="match status" value="1"/>
</dbReference>
<feature type="domain" description="Cytochrome b561" evidence="13">
    <location>
        <begin position="375"/>
        <end position="575"/>
    </location>
</feature>
<dbReference type="PROSITE" id="PS50836">
    <property type="entry name" value="DOMON"/>
    <property type="match status" value="2"/>
</dbReference>
<feature type="transmembrane region" description="Helical" evidence="10">
    <location>
        <begin position="517"/>
        <end position="540"/>
    </location>
</feature>
<feature type="transmembrane region" description="Helical" evidence="10">
    <location>
        <begin position="610"/>
        <end position="631"/>
    </location>
</feature>
<feature type="region of interest" description="Disordered" evidence="9">
    <location>
        <begin position="201"/>
        <end position="221"/>
    </location>
</feature>
<evidence type="ECO:0000256" key="4">
    <source>
        <dbReference type="ARBA" id="ARBA00022692"/>
    </source>
</evidence>
<dbReference type="InterPro" id="IPR005018">
    <property type="entry name" value="DOMON_domain"/>
</dbReference>
<dbReference type="AlphaFoldDB" id="A0A6F9DDY5"/>
<evidence type="ECO:0000256" key="6">
    <source>
        <dbReference type="ARBA" id="ARBA00022982"/>
    </source>
</evidence>
<evidence type="ECO:0000259" key="13">
    <source>
        <dbReference type="PROSITE" id="PS50939"/>
    </source>
</evidence>
<keyword evidence="5 11" id="KW-0732">Signal</keyword>
<dbReference type="InterPro" id="IPR006593">
    <property type="entry name" value="Cyt_b561/ferric_Rdtase_TM"/>
</dbReference>
<evidence type="ECO:0000313" key="14">
    <source>
        <dbReference type="EMBL" id="CAB3247187.1"/>
    </source>
</evidence>
<reference evidence="14" key="1">
    <citation type="submission" date="2020-04" db="EMBL/GenBank/DDBJ databases">
        <authorList>
            <person name="Neveu A P."/>
        </authorList>
    </citation>
    <scope>NUCLEOTIDE SEQUENCE</scope>
    <source>
        <tissue evidence="14">Whole embryo</tissue>
    </source>
</reference>
<name>A0A6F9DDY5_9ASCI</name>
<evidence type="ECO:0000256" key="10">
    <source>
        <dbReference type="SAM" id="Phobius"/>
    </source>
</evidence>
<organism evidence="14">
    <name type="scientific">Phallusia mammillata</name>
    <dbReference type="NCBI Taxonomy" id="59560"/>
    <lineage>
        <taxon>Eukaryota</taxon>
        <taxon>Metazoa</taxon>
        <taxon>Chordata</taxon>
        <taxon>Tunicata</taxon>
        <taxon>Ascidiacea</taxon>
        <taxon>Phlebobranchia</taxon>
        <taxon>Ascidiidae</taxon>
        <taxon>Phallusia</taxon>
    </lineage>
</organism>
<keyword evidence="3" id="KW-0813">Transport</keyword>
<keyword evidence="4 10" id="KW-0812">Transmembrane</keyword>
<dbReference type="CDD" id="cd08760">
    <property type="entry name" value="Cyt_b561_FRRS1_like"/>
    <property type="match status" value="1"/>
</dbReference>
<protein>
    <submittedName>
        <fullName evidence="14">Putative ferric-chelate reductase 1</fullName>
    </submittedName>
</protein>
<feature type="compositionally biased region" description="Low complexity" evidence="9">
    <location>
        <begin position="201"/>
        <end position="216"/>
    </location>
</feature>
<evidence type="ECO:0000256" key="3">
    <source>
        <dbReference type="ARBA" id="ARBA00022448"/>
    </source>
</evidence>
<evidence type="ECO:0000256" key="7">
    <source>
        <dbReference type="ARBA" id="ARBA00022989"/>
    </source>
</evidence>
<comment type="cofactor">
    <cofactor evidence="1">
        <name>heme b</name>
        <dbReference type="ChEBI" id="CHEBI:60344"/>
    </cofactor>
</comment>
<feature type="transmembrane region" description="Helical" evidence="10">
    <location>
        <begin position="413"/>
        <end position="434"/>
    </location>
</feature>
<feature type="signal peptide" evidence="11">
    <location>
        <begin position="1"/>
        <end position="18"/>
    </location>
</feature>
<feature type="domain" description="DOMON" evidence="12">
    <location>
        <begin position="43"/>
        <end position="167"/>
    </location>
</feature>
<keyword evidence="7 10" id="KW-1133">Transmembrane helix</keyword>
<keyword evidence="8 10" id="KW-0472">Membrane</keyword>
<dbReference type="PANTHER" id="PTHR23130:SF171">
    <property type="entry name" value="OS01G0895300 PROTEIN"/>
    <property type="match status" value="1"/>
</dbReference>
<sequence length="635" mass="68285">MNSLKCAVIFAFLQAAVAIDTSGCGSTKNCLYFPTGCSPTDSTCIFFSYVWDSSTNVFNMELTGSTGNNNQYVGVAFATSTVMRDAELYYCTGADEIKSGTIRDERSPPTPEATLQAGIVHVTAQTLSGVAECVFQRPASITKTISTGADFTFDLETTPFNVLVARGAYTGGALEYHGPAPARESTTNQIDFMADPAATTTAGATTTTTATTTTPTVSSSSDFDEGCGTTKTCFRSPTDCTAGTSGCLFASWIYDAAANNFNFELVGATSGSYVAVAFSDDKLMESDDLYYCTSSALVSGAIQIAQRQPPLLPNQLIGVSEPTNTVDGGVLSCTFKRDASVMKPSASGEKTFNFLTNQYFVLMATGPMDGDNIGYHQTNRYQSDTGLNFTAPPENLGGAGVSTHKRNMVKAHASLMILAWLTCASIGILIARHFKPMWHDSTCFSTKVWFQIHRGLMITAVVATLLAFILIFSSVEGFSSNAGAHPIIGIVVTILAIANPIMALFRPHPGTPRRWIFNWGHWFVGSAARILAITAIFLGVDLTALDLPEWDTWALVGFVCYHVVFEIILEILSAIYGHIDSYKKKKPSDDMPMDDESKENMAPKGATVKYFVLILYSFGNLAFVLAFLAAIGQMD</sequence>
<evidence type="ECO:0000256" key="11">
    <source>
        <dbReference type="SAM" id="SignalP"/>
    </source>
</evidence>
<feature type="domain" description="DOMON" evidence="12">
    <location>
        <begin position="246"/>
        <end position="366"/>
    </location>
</feature>
<dbReference type="EMBL" id="LR785273">
    <property type="protein sequence ID" value="CAB3247187.1"/>
    <property type="molecule type" value="mRNA"/>
</dbReference>
<evidence type="ECO:0000256" key="8">
    <source>
        <dbReference type="ARBA" id="ARBA00023136"/>
    </source>
</evidence>
<feature type="transmembrane region" description="Helical" evidence="10">
    <location>
        <begin position="455"/>
        <end position="475"/>
    </location>
</feature>
<dbReference type="SMART" id="SM00664">
    <property type="entry name" value="DoH"/>
    <property type="match status" value="2"/>
</dbReference>
<evidence type="ECO:0000256" key="5">
    <source>
        <dbReference type="ARBA" id="ARBA00022729"/>
    </source>
</evidence>
<evidence type="ECO:0000256" key="9">
    <source>
        <dbReference type="SAM" id="MobiDB-lite"/>
    </source>
</evidence>